<proteinExistence type="predicted"/>
<organism evidence="1 2">
    <name type="scientific">Hyphodiscus hymeniophilus</name>
    <dbReference type="NCBI Taxonomy" id="353542"/>
    <lineage>
        <taxon>Eukaryota</taxon>
        <taxon>Fungi</taxon>
        <taxon>Dikarya</taxon>
        <taxon>Ascomycota</taxon>
        <taxon>Pezizomycotina</taxon>
        <taxon>Leotiomycetes</taxon>
        <taxon>Helotiales</taxon>
        <taxon>Hyphodiscaceae</taxon>
        <taxon>Hyphodiscus</taxon>
    </lineage>
</organism>
<comment type="caution">
    <text evidence="1">The sequence shown here is derived from an EMBL/GenBank/DDBJ whole genome shotgun (WGS) entry which is preliminary data.</text>
</comment>
<reference evidence="1" key="1">
    <citation type="submission" date="2019-07" db="EMBL/GenBank/DDBJ databases">
        <title>Hyphodiscus hymeniophilus genome sequencing and assembly.</title>
        <authorList>
            <person name="Kramer G."/>
            <person name="Nodwell J."/>
        </authorList>
    </citation>
    <scope>NUCLEOTIDE SEQUENCE</scope>
    <source>
        <strain evidence="1">ATCC 34498</strain>
    </source>
</reference>
<gene>
    <name evidence="1" type="ORF">D0Z07_4018</name>
</gene>
<accession>A0A9P6VKV4</accession>
<dbReference type="Proteomes" id="UP000785200">
    <property type="component" value="Unassembled WGS sequence"/>
</dbReference>
<evidence type="ECO:0000313" key="1">
    <source>
        <dbReference type="EMBL" id="KAG0649865.1"/>
    </source>
</evidence>
<dbReference type="OrthoDB" id="4798537at2759"/>
<dbReference type="EMBL" id="VNKQ01000007">
    <property type="protein sequence ID" value="KAG0649865.1"/>
    <property type="molecule type" value="Genomic_DNA"/>
</dbReference>
<sequence length="581" mass="66284">MESLPPELVELILLWTSRMCRCDKNNVLPLRHVSKAFNTSLRPYVLKTIQLEFSRFLKGPNPPSREALAGIGGFCQAVYLDMMVVRDEEEISRLGEVFHGILPKVPEMGPLLDSLRRYCMSESTFDEADFKEVVKSVMDNSPNMHRLKLNLPFQVVGRASLTATLFLATTLACVATRSEEFRVLETLVIDHVSDTTILNICNNPIDARNALACFAGLKHLVLSIKRQETRIARQKTFSQNLWLLIRKAAGMESLCLIGWNVKRDIKTRKHRHAVSFNGQYWLLLCEGKFVDDYQTEWSMRSLPYPIDDFKGFPRLRYLELKRVDINPECLVKMITNNAQTLKELYLNEVYIKVFGAVDLEHTSLWIGYPDIKRPDDSLWVAEELRETMGLSLDILRVTGLGYDDFEPDRNSTHSNYDLNDPTGLQRSFDQRFVEAVFGNEDIMVEDANLAAGHQLPPFQIQEHGETFLPSLAFLTQAETVMPPTGPRILPPLSQRDEIDDYDADTYQRGRNTTSKLKRCIDGYFFNHNEQALKELQRIITVADRGMALISQELIRSQHLRINPVEGLLETPAGDAIPTDSS</sequence>
<protein>
    <submittedName>
        <fullName evidence="1">Uncharacterized protein</fullName>
    </submittedName>
</protein>
<dbReference type="AlphaFoldDB" id="A0A9P6VKV4"/>
<dbReference type="SUPFAM" id="SSF52047">
    <property type="entry name" value="RNI-like"/>
    <property type="match status" value="1"/>
</dbReference>
<keyword evidence="2" id="KW-1185">Reference proteome</keyword>
<evidence type="ECO:0000313" key="2">
    <source>
        <dbReference type="Proteomes" id="UP000785200"/>
    </source>
</evidence>
<name>A0A9P6VKV4_9HELO</name>